<dbReference type="PANTHER" id="PTHR45913">
    <property type="entry name" value="EPM2A-INTERACTING PROTEIN 1"/>
    <property type="match status" value="1"/>
</dbReference>
<dbReference type="Proteomes" id="UP000030758">
    <property type="component" value="Unassembled WGS sequence"/>
</dbReference>
<dbReference type="PANTHER" id="PTHR45913:SF22">
    <property type="entry name" value="SCAN BOX DOMAIN-CONTAINING PROTEIN"/>
    <property type="match status" value="1"/>
</dbReference>
<sequence>MVGRHRGFIAYLKEVVPDVLAVHCVLHRQHLVAKRLSARLNSSLRYVIAAVNRIKANASNDRLFRQLCDENDEDYNRLLLHTEVRWLSRGACLTRFYELFGSVTEFLEAHDAALCENLRKSEIDIAYLADLYFKFNEMNKQLQSSMLNLVKTKTLVGAFLSKLKLYKCNLGRREFSQFPTLAE</sequence>
<protein>
    <recommendedName>
        <fullName evidence="2">SCAN domain-containing protein 3</fullName>
    </recommendedName>
</protein>
<dbReference type="EMBL" id="KL368343">
    <property type="protein sequence ID" value="KFD59258.1"/>
    <property type="molecule type" value="Genomic_DNA"/>
</dbReference>
<accession>A0A085MPW2</accession>
<evidence type="ECO:0000313" key="1">
    <source>
        <dbReference type="EMBL" id="KFD59258.1"/>
    </source>
</evidence>
<organism evidence="1">
    <name type="scientific">Trichuris suis</name>
    <name type="common">pig whipworm</name>
    <dbReference type="NCBI Taxonomy" id="68888"/>
    <lineage>
        <taxon>Eukaryota</taxon>
        <taxon>Metazoa</taxon>
        <taxon>Ecdysozoa</taxon>
        <taxon>Nematoda</taxon>
        <taxon>Enoplea</taxon>
        <taxon>Dorylaimia</taxon>
        <taxon>Trichinellida</taxon>
        <taxon>Trichuridae</taxon>
        <taxon>Trichuris</taxon>
    </lineage>
</organism>
<feature type="non-terminal residue" evidence="1">
    <location>
        <position position="183"/>
    </location>
</feature>
<evidence type="ECO:0008006" key="2">
    <source>
        <dbReference type="Google" id="ProtNLM"/>
    </source>
</evidence>
<name>A0A085MPW2_9BILA</name>
<dbReference type="AlphaFoldDB" id="A0A085MPW2"/>
<reference evidence="1" key="1">
    <citation type="journal article" date="2014" name="Nat. Genet.">
        <title>Genome and transcriptome of the porcine whipworm Trichuris suis.</title>
        <authorList>
            <person name="Jex A.R."/>
            <person name="Nejsum P."/>
            <person name="Schwarz E.M."/>
            <person name="Hu L."/>
            <person name="Young N.D."/>
            <person name="Hall R.S."/>
            <person name="Korhonen P.K."/>
            <person name="Liao S."/>
            <person name="Thamsborg S."/>
            <person name="Xia J."/>
            <person name="Xu P."/>
            <person name="Wang S."/>
            <person name="Scheerlinck J.P."/>
            <person name="Hofmann A."/>
            <person name="Sternberg P.W."/>
            <person name="Wang J."/>
            <person name="Gasser R.B."/>
        </authorList>
    </citation>
    <scope>NUCLEOTIDE SEQUENCE [LARGE SCALE GENOMIC DNA]</scope>
    <source>
        <strain evidence="1">DCEP-RM93F</strain>
    </source>
</reference>
<gene>
    <name evidence="1" type="ORF">M514_28563</name>
</gene>
<proteinExistence type="predicted"/>